<feature type="domain" description="PTS EIIC type-3" evidence="10">
    <location>
        <begin position="1"/>
        <end position="366"/>
    </location>
</feature>
<feature type="transmembrane region" description="Helical" evidence="8">
    <location>
        <begin position="241"/>
        <end position="263"/>
    </location>
</feature>
<feature type="transmembrane region" description="Helical" evidence="8">
    <location>
        <begin position="349"/>
        <end position="367"/>
    </location>
</feature>
<dbReference type="AlphaFoldDB" id="A0A4Q0YXQ1"/>
<keyword evidence="2" id="KW-0813">Transport</keyword>
<dbReference type="Proteomes" id="UP000290287">
    <property type="component" value="Unassembled WGS sequence"/>
</dbReference>
<dbReference type="Gene3D" id="3.20.20.450">
    <property type="entry name" value="EAL domain"/>
    <property type="match status" value="1"/>
</dbReference>
<feature type="transmembrane region" description="Helical" evidence="8">
    <location>
        <begin position="56"/>
        <end position="75"/>
    </location>
</feature>
<reference evidence="11 12" key="1">
    <citation type="submission" date="2017-10" db="EMBL/GenBank/DDBJ databases">
        <title>Nyctiphanis sp. nov., isolated from the stomach of the euphausiid Nyctiphanes simplex (Hansen, 1911) in the Gulf of California.</title>
        <authorList>
            <person name="Gomez-Gil B."/>
            <person name="Aguilar-Mendez M."/>
            <person name="Lopez-Cortes A."/>
            <person name="Gomez-Gutierrez J."/>
            <person name="Roque A."/>
            <person name="Lang E."/>
            <person name="Gonzalez-Castillo A."/>
        </authorList>
    </citation>
    <scope>NUCLEOTIDE SEQUENCE [LARGE SCALE GENOMIC DNA]</scope>
    <source>
        <strain evidence="11 12">CAIM 600</strain>
    </source>
</reference>
<feature type="transmembrane region" description="Helical" evidence="8">
    <location>
        <begin position="15"/>
        <end position="35"/>
    </location>
</feature>
<evidence type="ECO:0000313" key="12">
    <source>
        <dbReference type="Proteomes" id="UP000290287"/>
    </source>
</evidence>
<dbReference type="PANTHER" id="PTHR33121:SF70">
    <property type="entry name" value="SIGNALING PROTEIN YKOW"/>
    <property type="match status" value="1"/>
</dbReference>
<evidence type="ECO:0000256" key="7">
    <source>
        <dbReference type="ARBA" id="ARBA00023136"/>
    </source>
</evidence>
<dbReference type="OrthoDB" id="6198205at2"/>
<comment type="subcellular location">
    <subcellularLocation>
        <location evidence="1">Cell membrane</location>
        <topology evidence="1">Multi-pass membrane protein</topology>
    </subcellularLocation>
</comment>
<feature type="transmembrane region" description="Helical" evidence="8">
    <location>
        <begin position="152"/>
        <end position="173"/>
    </location>
</feature>
<protein>
    <recommendedName>
        <fullName evidence="13">EAL domain-containing protein</fullName>
    </recommendedName>
</protein>
<feature type="transmembrane region" description="Helical" evidence="8">
    <location>
        <begin position="112"/>
        <end position="132"/>
    </location>
</feature>
<dbReference type="SUPFAM" id="SSF141868">
    <property type="entry name" value="EAL domain-like"/>
    <property type="match status" value="1"/>
</dbReference>
<dbReference type="InterPro" id="IPR035919">
    <property type="entry name" value="EAL_sf"/>
</dbReference>
<evidence type="ECO:0000256" key="6">
    <source>
        <dbReference type="ARBA" id="ARBA00022989"/>
    </source>
</evidence>
<dbReference type="PROSITE" id="PS50883">
    <property type="entry name" value="EAL"/>
    <property type="match status" value="1"/>
</dbReference>
<dbReference type="GO" id="GO:0009401">
    <property type="term" value="P:phosphoenolpyruvate-dependent sugar phosphotransferase system"/>
    <property type="evidence" value="ECO:0007669"/>
    <property type="project" value="InterPro"/>
</dbReference>
<keyword evidence="7 8" id="KW-0472">Membrane</keyword>
<evidence type="ECO:0000256" key="4">
    <source>
        <dbReference type="ARBA" id="ARBA00022597"/>
    </source>
</evidence>
<feature type="transmembrane region" description="Helical" evidence="8">
    <location>
        <begin position="284"/>
        <end position="307"/>
    </location>
</feature>
<dbReference type="PROSITE" id="PS51105">
    <property type="entry name" value="PTS_EIIC_TYPE_3"/>
    <property type="match status" value="1"/>
</dbReference>
<dbReference type="InterPro" id="IPR004501">
    <property type="entry name" value="PTS_EIIC_3"/>
</dbReference>
<evidence type="ECO:0000259" key="10">
    <source>
        <dbReference type="PROSITE" id="PS51105"/>
    </source>
</evidence>
<dbReference type="SMART" id="SM00052">
    <property type="entry name" value="EAL"/>
    <property type="match status" value="1"/>
</dbReference>
<keyword evidence="4" id="KW-0762">Sugar transport</keyword>
<name>A0A4Q0YXQ1_9GAMM</name>
<keyword evidence="12" id="KW-1185">Reference proteome</keyword>
<dbReference type="GO" id="GO:0005886">
    <property type="term" value="C:plasma membrane"/>
    <property type="evidence" value="ECO:0007669"/>
    <property type="project" value="UniProtKB-SubCell"/>
</dbReference>
<evidence type="ECO:0000256" key="5">
    <source>
        <dbReference type="ARBA" id="ARBA00022692"/>
    </source>
</evidence>
<gene>
    <name evidence="11" type="ORF">CS022_06820</name>
</gene>
<proteinExistence type="predicted"/>
<dbReference type="GO" id="GO:0008982">
    <property type="term" value="F:protein-N(PI)-phosphohistidine-sugar phosphotransferase activity"/>
    <property type="evidence" value="ECO:0007669"/>
    <property type="project" value="InterPro"/>
</dbReference>
<dbReference type="Pfam" id="PF00563">
    <property type="entry name" value="EAL"/>
    <property type="match status" value="1"/>
</dbReference>
<feature type="domain" description="EAL" evidence="9">
    <location>
        <begin position="407"/>
        <end position="656"/>
    </location>
</feature>
<evidence type="ECO:0000256" key="1">
    <source>
        <dbReference type="ARBA" id="ARBA00004651"/>
    </source>
</evidence>
<organism evidence="11 12">
    <name type="scientific">Veronia nyctiphanis</name>
    <dbReference type="NCBI Taxonomy" id="1278244"/>
    <lineage>
        <taxon>Bacteria</taxon>
        <taxon>Pseudomonadati</taxon>
        <taxon>Pseudomonadota</taxon>
        <taxon>Gammaproteobacteria</taxon>
        <taxon>Vibrionales</taxon>
        <taxon>Vibrionaceae</taxon>
        <taxon>Veronia</taxon>
    </lineage>
</organism>
<keyword evidence="6 8" id="KW-1133">Transmembrane helix</keyword>
<dbReference type="InterPro" id="IPR050706">
    <property type="entry name" value="Cyclic-di-GMP_PDE-like"/>
</dbReference>
<evidence type="ECO:0000256" key="2">
    <source>
        <dbReference type="ARBA" id="ARBA00022448"/>
    </source>
</evidence>
<evidence type="ECO:0008006" key="13">
    <source>
        <dbReference type="Google" id="ProtNLM"/>
    </source>
</evidence>
<dbReference type="InterPro" id="IPR003352">
    <property type="entry name" value="PTS_EIIC"/>
</dbReference>
<accession>A0A4Q0YXQ1</accession>
<dbReference type="EMBL" id="PEIB01000005">
    <property type="protein sequence ID" value="RXJ73979.1"/>
    <property type="molecule type" value="Genomic_DNA"/>
</dbReference>
<keyword evidence="5 8" id="KW-0812">Transmembrane</keyword>
<dbReference type="Pfam" id="PF02378">
    <property type="entry name" value="PTS_EIIC"/>
    <property type="match status" value="1"/>
</dbReference>
<dbReference type="PANTHER" id="PTHR33121">
    <property type="entry name" value="CYCLIC DI-GMP PHOSPHODIESTERASE PDEF"/>
    <property type="match status" value="1"/>
</dbReference>
<evidence type="ECO:0000313" key="11">
    <source>
        <dbReference type="EMBL" id="RXJ73979.1"/>
    </source>
</evidence>
<dbReference type="InterPro" id="IPR001633">
    <property type="entry name" value="EAL_dom"/>
</dbReference>
<feature type="transmembrane region" description="Helical" evidence="8">
    <location>
        <begin position="81"/>
        <end position="100"/>
    </location>
</feature>
<comment type="caution">
    <text evidence="11">The sequence shown here is derived from an EMBL/GenBank/DDBJ whole genome shotgun (WGS) entry which is preliminary data.</text>
</comment>
<evidence type="ECO:0000259" key="9">
    <source>
        <dbReference type="PROSITE" id="PS50883"/>
    </source>
</evidence>
<evidence type="ECO:0000256" key="3">
    <source>
        <dbReference type="ARBA" id="ARBA00022475"/>
    </source>
</evidence>
<keyword evidence="3" id="KW-1003">Cell membrane</keyword>
<sequence>MADFRSALNNIFTSFRAAMVSMIPYLFFRSAWIIFIVLNNKLNLVPYDAIRSIDTAILLIFPILLTCTLAYHLSFHFSEERFMVTSISVTMFFLFSGFITHSGEILTISDAFVLDDAIFIPVVVCVGCYLIQKHLKYRLIKSNVVNPIVESAVNGLIPHSLIFLLLIALYYLIGLSSTDFFVQFIANLPTGVQAYFHTLIIHITWLLGIHGASAFYTFFDYSFVSDIYVSNIPFNTFFDVFVIYGGSGSTWALIFAILLFSNMKIARTLAKISIPFAVINVNELLVYGLPIIFNPILAIPFLLVPLFNQLFAQVFIEFLNIVSVRDAIEWVTPSFVDGYLLTGGDPKALVLQIITLLIDILIYMPFVHRYSQNSNDSLLDTLLQKMRFSHSIPEKKEVSMADMHDEVVEQHERLNRSLREILAGDLKMYYQPQFDAKSLSMVGAESLLRLETEKVLYLPTFIEHFEKAKIAQYIDKWVVEAVEKDLHTAPIFYNYPIKISLNLNMDSISDSNLIEFIIERLSGYPLVFEVTETVYAHNIDLVNRSSRKLREAGFEVAIDDFGTGYSCLSMLSSLEADIIKLDHNFLRQARDNKGSKLYCSMVSTLKSLGFVVVAEGVETEEELNFVQSCGVDLVQGFYFSKALSVDQLTHYFNEVNSPVNGVTQ</sequence>
<dbReference type="CDD" id="cd01948">
    <property type="entry name" value="EAL"/>
    <property type="match status" value="1"/>
</dbReference>
<evidence type="ECO:0000256" key="8">
    <source>
        <dbReference type="SAM" id="Phobius"/>
    </source>
</evidence>
<dbReference type="GO" id="GO:0071111">
    <property type="term" value="F:cyclic-guanylate-specific phosphodiesterase activity"/>
    <property type="evidence" value="ECO:0007669"/>
    <property type="project" value="InterPro"/>
</dbReference>